<sequence length="923" mass="101278">MKPPLEQTGQSSRSSHMGRSIRSQQGSAFIQALLAIGVVGIMIYFLAPTVIKNRQQVTKSASIITTRLALHSMLDFTLLGVKQRWCFSDSWMPENCGKSATPTTQEILNHPRSIERILMKKETVDFLAAMGYPNALQLLDNQKISATIPIGNFSTLHPIYKIVSDLKGYRVSAFSVEITRNTQALIPEYGREVYLKVTVKLLDDKGAVINVGSSRLEATSFVGVYPREVGSFALLVANDLHLDVSTNGSQTAGDSYIKKFTSKNAIKNYAGIVFDSPVYVNGNIILANASTSHDGDTSYAPVSFNEKVILGDGMIVRKGKEFTPVSAGGESDQFWYNIAEFGGFRKGVDVDGGRDGGLDNLSGKQASTAVDKTLMQQCIDRTLAMTDLRKTLNSTLRGAITKQSESKFDYRLGLTDGNVFTRQRNEISSPAANPSSGLAGYKYDYRNNEKAGPIAKYKLEFNGLEVKGSIPENGSITLEPKIDLTDLKRSISKQLSDAQEDRDRLTSDLSRLESQISDAERDVASAESSLEAEEAKTPQDKNRIADLAADLDRANNRLDALKARKANKDKELADAKAKMDDLQNRLVKVEADSKVQPKIKLSVDVPNPDNTNPTFKDFHVEFERGDLLVDGMGNPKDISIYLQAFDVSYDRSYPLRPEFLIKTNGYINFKRNGSAFIAYSSVSDSSGNSKGALPPGDINQDLEKLCATQGTSSSTAFGGVDWGTSFTGTSRNSWSFTNSFDERTDYTFNGTNASKANGTATFVVKSMAKNCIITGDADFVSGFLVCDKLIIKNRSTPLRIIGSVIAVNGLEIDDSAYQAGIRWSTIYHPQATFELRQAGILKAQNNTDCTQINRFPVWHPSPSIVDLSNLYRCNAISLRSKADPFRWTTVDPDCGAVPGVSSHMCKNRMVRFFVLEVSRDSGI</sequence>
<keyword evidence="2" id="KW-0812">Transmembrane</keyword>
<feature type="transmembrane region" description="Helical" evidence="2">
    <location>
        <begin position="28"/>
        <end position="47"/>
    </location>
</feature>
<organism evidence="3 4">
    <name type="scientific">Bdellovibrio svalbardensis</name>
    <dbReference type="NCBI Taxonomy" id="2972972"/>
    <lineage>
        <taxon>Bacteria</taxon>
        <taxon>Pseudomonadati</taxon>
        <taxon>Bdellovibrionota</taxon>
        <taxon>Bdellovibrionia</taxon>
        <taxon>Bdellovibrionales</taxon>
        <taxon>Pseudobdellovibrionaceae</taxon>
        <taxon>Bdellovibrio</taxon>
    </lineage>
</organism>
<keyword evidence="4" id="KW-1185">Reference proteome</keyword>
<evidence type="ECO:0000256" key="1">
    <source>
        <dbReference type="SAM" id="MobiDB-lite"/>
    </source>
</evidence>
<proteinExistence type="predicted"/>
<gene>
    <name evidence="3" type="ORF">NWE73_05895</name>
</gene>
<feature type="compositionally biased region" description="Polar residues" evidence="1">
    <location>
        <begin position="507"/>
        <end position="517"/>
    </location>
</feature>
<dbReference type="SUPFAM" id="SSF57997">
    <property type="entry name" value="Tropomyosin"/>
    <property type="match status" value="1"/>
</dbReference>
<keyword evidence="2" id="KW-1133">Transmembrane helix</keyword>
<dbReference type="Proteomes" id="UP001152321">
    <property type="component" value="Unassembled WGS sequence"/>
</dbReference>
<feature type="region of interest" description="Disordered" evidence="1">
    <location>
        <begin position="493"/>
        <end position="541"/>
    </location>
</feature>
<dbReference type="RefSeq" id="WP_277577363.1">
    <property type="nucleotide sequence ID" value="NZ_JANRMI010000002.1"/>
</dbReference>
<accession>A0ABT6DIY6</accession>
<comment type="caution">
    <text evidence="3">The sequence shown here is derived from an EMBL/GenBank/DDBJ whole genome shotgun (WGS) entry which is preliminary data.</text>
</comment>
<dbReference type="EMBL" id="JANRMI010000002">
    <property type="protein sequence ID" value="MDG0815884.1"/>
    <property type="molecule type" value="Genomic_DNA"/>
</dbReference>
<keyword evidence="2" id="KW-0472">Membrane</keyword>
<evidence type="ECO:0000313" key="3">
    <source>
        <dbReference type="EMBL" id="MDG0815884.1"/>
    </source>
</evidence>
<evidence type="ECO:0000256" key="2">
    <source>
        <dbReference type="SAM" id="Phobius"/>
    </source>
</evidence>
<dbReference type="Gene3D" id="1.10.287.1490">
    <property type="match status" value="1"/>
</dbReference>
<protein>
    <submittedName>
        <fullName evidence="3">Uncharacterized protein</fullName>
    </submittedName>
</protein>
<name>A0ABT6DIY6_9BACT</name>
<evidence type="ECO:0000313" key="4">
    <source>
        <dbReference type="Proteomes" id="UP001152321"/>
    </source>
</evidence>
<reference evidence="3" key="1">
    <citation type="submission" date="2022-08" db="EMBL/GenBank/DDBJ databases">
        <title>Novel Bdellovibrio Species Isolated from Svalbard: Designation Bdellovibrio svalbardensis.</title>
        <authorList>
            <person name="Mitchell R.J."/>
            <person name="Choi S.Y."/>
        </authorList>
    </citation>
    <scope>NUCLEOTIDE SEQUENCE</scope>
    <source>
        <strain evidence="3">PAP01</strain>
    </source>
</reference>